<dbReference type="PANTHER" id="PTHR47893:SF1">
    <property type="entry name" value="REGULATORY PROTEIN PCHR"/>
    <property type="match status" value="1"/>
</dbReference>
<dbReference type="Proteomes" id="UP000315914">
    <property type="component" value="Unassembled WGS sequence"/>
</dbReference>
<keyword evidence="1" id="KW-0805">Transcription regulation</keyword>
<accession>A0A560IQ42</accession>
<dbReference type="AlphaFoldDB" id="A0A560IQ42"/>
<keyword evidence="4" id="KW-0238">DNA-binding</keyword>
<organism evidence="4 5">
    <name type="scientific">Bradyrhizobium sacchari</name>
    <dbReference type="NCBI Taxonomy" id="1399419"/>
    <lineage>
        <taxon>Bacteria</taxon>
        <taxon>Pseudomonadati</taxon>
        <taxon>Pseudomonadota</taxon>
        <taxon>Alphaproteobacteria</taxon>
        <taxon>Hyphomicrobiales</taxon>
        <taxon>Nitrobacteraceae</taxon>
        <taxon>Bradyrhizobium</taxon>
    </lineage>
</organism>
<dbReference type="Gene3D" id="1.10.10.60">
    <property type="entry name" value="Homeodomain-like"/>
    <property type="match status" value="1"/>
</dbReference>
<keyword evidence="5" id="KW-1185">Reference proteome</keyword>
<keyword evidence="2" id="KW-0804">Transcription</keyword>
<sequence length="337" mass="36378">MKSDVAFECILRRAGLRGHGGNLADVTWSNANEQGVGANTVWVGRDIGVFIVKRATSSEIGLEAVASRDVIVCSVVLDPHEVQTEFAIHETHVGADGADLTMVFVPRHERFKFAARAPNGLQAVTLVIDITALIENRGLSYGNLPVSLRRVIGARELMVEKLIPGRFGTVACEIAAHRPGLAELPELFYEAKSLDLTSALFSEIARRDALDAGGGRVGSQALERLRKVRESIDRAPHRSLDIDALARAAGMNRTKLRLVFRQVYGTTLSGYRNALLLRRADLALKEAGASVTQAAREAGYATPSGFIAAYRRQYGFSPGKVRAIDAAIVSNSCAGRD</sequence>
<dbReference type="SUPFAM" id="SSF46689">
    <property type="entry name" value="Homeodomain-like"/>
    <property type="match status" value="2"/>
</dbReference>
<dbReference type="PROSITE" id="PS01124">
    <property type="entry name" value="HTH_ARAC_FAMILY_2"/>
    <property type="match status" value="1"/>
</dbReference>
<gene>
    <name evidence="4" type="ORF">FBZ95_106595</name>
</gene>
<feature type="domain" description="HTH araC/xylS-type" evidence="3">
    <location>
        <begin position="226"/>
        <end position="324"/>
    </location>
</feature>
<proteinExistence type="predicted"/>
<evidence type="ECO:0000313" key="5">
    <source>
        <dbReference type="Proteomes" id="UP000315914"/>
    </source>
</evidence>
<dbReference type="SMART" id="SM00342">
    <property type="entry name" value="HTH_ARAC"/>
    <property type="match status" value="1"/>
</dbReference>
<evidence type="ECO:0000256" key="1">
    <source>
        <dbReference type="ARBA" id="ARBA00023015"/>
    </source>
</evidence>
<dbReference type="PANTHER" id="PTHR47893">
    <property type="entry name" value="REGULATORY PROTEIN PCHR"/>
    <property type="match status" value="1"/>
</dbReference>
<dbReference type="GO" id="GO:0043565">
    <property type="term" value="F:sequence-specific DNA binding"/>
    <property type="evidence" value="ECO:0007669"/>
    <property type="project" value="InterPro"/>
</dbReference>
<dbReference type="RefSeq" id="WP_136615396.1">
    <property type="nucleotide sequence ID" value="NZ_LWIG01000015.1"/>
</dbReference>
<dbReference type="STRING" id="1399419.A5906_39790"/>
<dbReference type="GO" id="GO:0003700">
    <property type="term" value="F:DNA-binding transcription factor activity"/>
    <property type="evidence" value="ECO:0007669"/>
    <property type="project" value="InterPro"/>
</dbReference>
<dbReference type="Pfam" id="PF12833">
    <property type="entry name" value="HTH_18"/>
    <property type="match status" value="1"/>
</dbReference>
<dbReference type="OrthoDB" id="9802263at2"/>
<name>A0A560IQ42_9BRAD</name>
<evidence type="ECO:0000256" key="2">
    <source>
        <dbReference type="ARBA" id="ARBA00023163"/>
    </source>
</evidence>
<dbReference type="InterPro" id="IPR053142">
    <property type="entry name" value="PchR_regulatory_protein"/>
</dbReference>
<evidence type="ECO:0000313" key="4">
    <source>
        <dbReference type="EMBL" id="TWB72880.1"/>
    </source>
</evidence>
<dbReference type="EMBL" id="VITW01000006">
    <property type="protein sequence ID" value="TWB72880.1"/>
    <property type="molecule type" value="Genomic_DNA"/>
</dbReference>
<dbReference type="InterPro" id="IPR009057">
    <property type="entry name" value="Homeodomain-like_sf"/>
</dbReference>
<evidence type="ECO:0000259" key="3">
    <source>
        <dbReference type="PROSITE" id="PS01124"/>
    </source>
</evidence>
<reference evidence="4 5" key="1">
    <citation type="submission" date="2019-06" db="EMBL/GenBank/DDBJ databases">
        <title>Genomic Encyclopedia of Type Strains, Phase IV (KMG-V): Genome sequencing to study the core and pangenomes of soil and plant-associated prokaryotes.</title>
        <authorList>
            <person name="Whitman W."/>
        </authorList>
    </citation>
    <scope>NUCLEOTIDE SEQUENCE [LARGE SCALE GENOMIC DNA]</scope>
    <source>
        <strain evidence="4 5">BR 10556</strain>
    </source>
</reference>
<dbReference type="InterPro" id="IPR018060">
    <property type="entry name" value="HTH_AraC"/>
</dbReference>
<protein>
    <submittedName>
        <fullName evidence="4">AraC-like DNA-binding protein</fullName>
    </submittedName>
</protein>
<comment type="caution">
    <text evidence="4">The sequence shown here is derived from an EMBL/GenBank/DDBJ whole genome shotgun (WGS) entry which is preliminary data.</text>
</comment>